<dbReference type="Gene3D" id="3.90.70.10">
    <property type="entry name" value="Cysteine proteinases"/>
    <property type="match status" value="2"/>
</dbReference>
<evidence type="ECO:0000256" key="10">
    <source>
        <dbReference type="SAM" id="Phobius"/>
    </source>
</evidence>
<comment type="caution">
    <text evidence="13">The sequence shown here is derived from an EMBL/GenBank/DDBJ whole genome shotgun (WGS) entry which is preliminary data.</text>
</comment>
<dbReference type="FunFam" id="3.90.70.10:FF:000031">
    <property type="entry name" value="Cathepsin B"/>
    <property type="match status" value="2"/>
</dbReference>
<keyword evidence="10" id="KW-0812">Transmembrane</keyword>
<dbReference type="Pfam" id="PF08127">
    <property type="entry name" value="Propeptide_C1"/>
    <property type="match status" value="1"/>
</dbReference>
<keyword evidence="14" id="KW-1185">Reference proteome</keyword>
<keyword evidence="2" id="KW-0645">Protease</keyword>
<feature type="compositionally biased region" description="Low complexity" evidence="9">
    <location>
        <begin position="1443"/>
        <end position="1455"/>
    </location>
</feature>
<feature type="region of interest" description="Disordered" evidence="9">
    <location>
        <begin position="1271"/>
        <end position="1316"/>
    </location>
</feature>
<evidence type="ECO:0000313" key="13">
    <source>
        <dbReference type="EMBL" id="KAJ6223211.1"/>
    </source>
</evidence>
<feature type="compositionally biased region" description="Basic residues" evidence="9">
    <location>
        <begin position="278"/>
        <end position="289"/>
    </location>
</feature>
<dbReference type="CDD" id="cd02620">
    <property type="entry name" value="Peptidase_C1A_CathepsinB"/>
    <property type="match status" value="1"/>
</dbReference>
<organism evidence="13 14">
    <name type="scientific">Blomia tropicalis</name>
    <name type="common">Mite</name>
    <dbReference type="NCBI Taxonomy" id="40697"/>
    <lineage>
        <taxon>Eukaryota</taxon>
        <taxon>Metazoa</taxon>
        <taxon>Ecdysozoa</taxon>
        <taxon>Arthropoda</taxon>
        <taxon>Chelicerata</taxon>
        <taxon>Arachnida</taxon>
        <taxon>Acari</taxon>
        <taxon>Acariformes</taxon>
        <taxon>Sarcoptiformes</taxon>
        <taxon>Astigmata</taxon>
        <taxon>Glycyphagoidea</taxon>
        <taxon>Echimyopodidae</taxon>
        <taxon>Blomia</taxon>
    </lineage>
</organism>
<dbReference type="PANTHER" id="PTHR43903">
    <property type="entry name" value="NEUROLIGIN"/>
    <property type="match status" value="1"/>
</dbReference>
<proteinExistence type="inferred from homology"/>
<feature type="domain" description="Peptidase C1A papain C-terminal" evidence="12">
    <location>
        <begin position="93"/>
        <end position="310"/>
    </location>
</feature>
<dbReference type="InterPro" id="IPR029058">
    <property type="entry name" value="AB_hydrolase_fold"/>
</dbReference>
<evidence type="ECO:0000259" key="12">
    <source>
        <dbReference type="SMART" id="SM00645"/>
    </source>
</evidence>
<dbReference type="Proteomes" id="UP001142055">
    <property type="component" value="Chromosome 1"/>
</dbReference>
<dbReference type="SUPFAM" id="SSF53474">
    <property type="entry name" value="alpha/beta-Hydrolases"/>
    <property type="match status" value="1"/>
</dbReference>
<dbReference type="SUPFAM" id="SSF54001">
    <property type="entry name" value="Cysteine proteinases"/>
    <property type="match status" value="2"/>
</dbReference>
<evidence type="ECO:0000256" key="8">
    <source>
        <dbReference type="ARBA" id="ARBA00023180"/>
    </source>
</evidence>
<feature type="compositionally biased region" description="Low complexity" evidence="9">
    <location>
        <begin position="1366"/>
        <end position="1390"/>
    </location>
</feature>
<dbReference type="EMBL" id="JAPWDV010000001">
    <property type="protein sequence ID" value="KAJ6223211.1"/>
    <property type="molecule type" value="Genomic_DNA"/>
</dbReference>
<evidence type="ECO:0000256" key="11">
    <source>
        <dbReference type="SAM" id="SignalP"/>
    </source>
</evidence>
<keyword evidence="3 11" id="KW-0732">Signal</keyword>
<dbReference type="SMART" id="SM00645">
    <property type="entry name" value="Pept_C1"/>
    <property type="match status" value="2"/>
</dbReference>
<evidence type="ECO:0000256" key="1">
    <source>
        <dbReference type="ARBA" id="ARBA00005964"/>
    </source>
</evidence>
<dbReference type="Gene3D" id="3.40.50.1820">
    <property type="entry name" value="alpha/beta hydrolase"/>
    <property type="match status" value="1"/>
</dbReference>
<dbReference type="InterPro" id="IPR025660">
    <property type="entry name" value="Pept_his_AS"/>
</dbReference>
<keyword evidence="10" id="KW-0472">Membrane</keyword>
<keyword evidence="6" id="KW-0865">Zymogen</keyword>
<evidence type="ECO:0000256" key="2">
    <source>
        <dbReference type="ARBA" id="ARBA00022670"/>
    </source>
</evidence>
<keyword evidence="10" id="KW-1133">Transmembrane helix</keyword>
<keyword evidence="5" id="KW-0788">Thiol protease</keyword>
<feature type="signal peptide" evidence="11">
    <location>
        <begin position="1"/>
        <end position="20"/>
    </location>
</feature>
<feature type="transmembrane region" description="Helical" evidence="10">
    <location>
        <begin position="1232"/>
        <end position="1255"/>
    </location>
</feature>
<dbReference type="Pfam" id="PF00135">
    <property type="entry name" value="COesterase"/>
    <property type="match status" value="1"/>
</dbReference>
<dbReference type="InterPro" id="IPR038765">
    <property type="entry name" value="Papain-like_cys_pep_sf"/>
</dbReference>
<keyword evidence="7" id="KW-1015">Disulfide bond</keyword>
<accession>A0A9Q0RRL2</accession>
<feature type="region of interest" description="Disordered" evidence="9">
    <location>
        <begin position="257"/>
        <end position="294"/>
    </location>
</feature>
<dbReference type="Pfam" id="PF00112">
    <property type="entry name" value="Peptidase_C1"/>
    <property type="match status" value="1"/>
</dbReference>
<feature type="compositionally biased region" description="Polar residues" evidence="9">
    <location>
        <begin position="1294"/>
        <end position="1311"/>
    </location>
</feature>
<feature type="region of interest" description="Disordered" evidence="9">
    <location>
        <begin position="1366"/>
        <end position="1391"/>
    </location>
</feature>
<comment type="similarity">
    <text evidence="1">Belongs to the type-B carboxylesterase/lipase family.</text>
</comment>
<evidence type="ECO:0000256" key="7">
    <source>
        <dbReference type="ARBA" id="ARBA00023157"/>
    </source>
</evidence>
<protein>
    <recommendedName>
        <fullName evidence="12">Peptidase C1A papain C-terminal domain-containing protein</fullName>
    </recommendedName>
</protein>
<keyword evidence="8" id="KW-0325">Glycoprotein</keyword>
<dbReference type="GO" id="GO:0004197">
    <property type="term" value="F:cysteine-type endopeptidase activity"/>
    <property type="evidence" value="ECO:0007669"/>
    <property type="project" value="InterPro"/>
</dbReference>
<reference evidence="13" key="1">
    <citation type="submission" date="2022-12" db="EMBL/GenBank/DDBJ databases">
        <title>Genome assemblies of Blomia tropicalis.</title>
        <authorList>
            <person name="Cui Y."/>
        </authorList>
    </citation>
    <scope>NUCLEOTIDE SEQUENCE</scope>
    <source>
        <tissue evidence="13">Adult mites</tissue>
    </source>
</reference>
<gene>
    <name evidence="13" type="ORF">RDWZM_001756</name>
</gene>
<sequence length="1473" mass="164197">MSFCTQTISLLLFGIVLVNGQVMLSDHVDIMSDAMIDEINQLGTTWKAGRNFPIDTPIEYLRTLSGGKRPRASNPVRLPLMDHKIDAEVRKTIPDEFDSRKQWSNCPSISLIRDQGSCSSCWAVAATEVMTDRICIHSNGVKQVNISTQDLLTCCTKCDGGCNGGVPTDAWAWYRDHGLVSGSGVYDSHQGCQPYSIPRCNHLSSESKLPKCGKDVPTPACSDQCETGYNVPYKNDKHYAANVYYIKNNVQALQYESSGGTDAGSDREAIAAGGGNTRAKRASRRRRSRSDRSTAGFIIIEKKAGRNFPIDTPIEQLRLVSGVKHSSNHIDLPVMAHNIDDEIVSSIPEEFDARKQWPNCHTISIIPDQGQCVSDWAMAATSVISDRICIHSNGAKQVNISALYLASCAVNDGCWGGNPNLSWQFYKTKGLVTGGSYNSHQGCQPYEFAPCDHVGDHQSPYPGCATFPPFLNCSNQCESGYNVPFNNDKHYASSVYQIANNVTTLQYEIMTNGPVQASMVVFQDFWTYKSGVYQVHSKIVYGDHSIKIIGWGVENGTPYWLCVNSWNQYWGDHGFFKILRGANECGFLPAFVDGSVRGNYGLMDQVAALHWIQENIAEFGGSSTNVTIVGHGRGAACAHLLMLSPMAKGLFSRVVLMSGSALSPWAIVRDPEHYAKLLGKRFNCTNLDSMIDCLRTRKVHELTSIQLLVPDHLTAFGPIVDSIVVPLDPRRLYHTELYRQFQNLSNISHTFAPLLEQSLGRSVDLMLGGTETDSPCMWNENESRNGIDSNRLDRMIRTLVGNLYDYHQQSIFLSLFNEYSDWSSRNSKDSIGSSFPSVNILDSANAILSDSLILAPMVQTADLHALFTTAKNQYQKIHSSNTRKHSDDANSGRTYFFMFDVNGANIESMDMSSNRYDDKEHNVPIPKSQQAPTRLVCTNGYDLAYLFGDPIIQLQSPQSHLGPFYYGYNLTRIHGTISLNFMQYLINFIHVGDPNQRHGTYSGARSFWPAYEPHQTYLSLGSVSPKAYDHGQNHRLSLWLNLIPRLLMDDREFRFNQLLNTSQLDRSANPVQQLIDFALFNRSKMTNMGGSGVTSELQRHIGRGEPPNQLQQHHMLLDYDNTKSFDGIVRTPEMVIKSQNMNEFGFNIIETNLINRTNTINQSGEHGTMVDSYNHTNNFITNQTYHRNNDQLLDNSNILTQQTSTNNGNAFSDLLPATFINQNSQDQPTNTALLITIGIGCALLLFNVTIFIILYRQLDRNRKLVAEQQLEQQKKDQQKSSQTNSSVDSEKSDQTQLTKDSAIESSPNGTKYHQVGTGQLDFANNEILLLTGGTLSRTKPGTSFGATTSYSQMYPLEPISSVHHSTLTRNNNRNSSSNNQNNFLDQDQNSWNTSGRVQTIDQFDPNLLDPNQFHVPFTNSTTTSHNNTNQNQTYFCLVPNGPSTSTTTNGNDPNSELITAGSGQLPTYREMSV</sequence>
<evidence type="ECO:0000313" key="14">
    <source>
        <dbReference type="Proteomes" id="UP001142055"/>
    </source>
</evidence>
<evidence type="ECO:0000256" key="4">
    <source>
        <dbReference type="ARBA" id="ARBA00022801"/>
    </source>
</evidence>
<dbReference type="InterPro" id="IPR000668">
    <property type="entry name" value="Peptidase_C1A_C"/>
</dbReference>
<evidence type="ECO:0000256" key="3">
    <source>
        <dbReference type="ARBA" id="ARBA00022729"/>
    </source>
</evidence>
<dbReference type="InterPro" id="IPR051093">
    <property type="entry name" value="Neuroligin/BSAL"/>
</dbReference>
<keyword evidence="4" id="KW-0378">Hydrolase</keyword>
<evidence type="ECO:0000256" key="6">
    <source>
        <dbReference type="ARBA" id="ARBA00023145"/>
    </source>
</evidence>
<dbReference type="InterPro" id="IPR012599">
    <property type="entry name" value="Propeptide_C1A"/>
</dbReference>
<evidence type="ECO:0000256" key="9">
    <source>
        <dbReference type="SAM" id="MobiDB-lite"/>
    </source>
</evidence>
<feature type="region of interest" description="Disordered" evidence="9">
    <location>
        <begin position="1443"/>
        <end position="1473"/>
    </location>
</feature>
<feature type="domain" description="Peptidase C1A papain C-terminal" evidence="12">
    <location>
        <begin position="347"/>
        <end position="596"/>
    </location>
</feature>
<feature type="chain" id="PRO_5040493819" description="Peptidase C1A papain C-terminal domain-containing protein" evidence="11">
    <location>
        <begin position="21"/>
        <end position="1473"/>
    </location>
</feature>
<evidence type="ECO:0000256" key="5">
    <source>
        <dbReference type="ARBA" id="ARBA00022807"/>
    </source>
</evidence>
<dbReference type="PROSITE" id="PS00639">
    <property type="entry name" value="THIOL_PROTEASE_HIS"/>
    <property type="match status" value="1"/>
</dbReference>
<dbReference type="InterPro" id="IPR002018">
    <property type="entry name" value="CarbesteraseB"/>
</dbReference>
<dbReference type="GO" id="GO:0006508">
    <property type="term" value="P:proteolysis"/>
    <property type="evidence" value="ECO:0007669"/>
    <property type="project" value="UniProtKB-KW"/>
</dbReference>
<name>A0A9Q0RRL2_BLOTA</name>